<keyword evidence="2" id="KW-1185">Reference proteome</keyword>
<reference evidence="1" key="3">
    <citation type="submission" date="2025-09" db="UniProtKB">
        <authorList>
            <consortium name="Ensembl"/>
        </authorList>
    </citation>
    <scope>IDENTIFICATION</scope>
</reference>
<proteinExistence type="predicted"/>
<evidence type="ECO:0008006" key="3">
    <source>
        <dbReference type="Google" id="ProtNLM"/>
    </source>
</evidence>
<accession>A0AAZ1WYJ0</accession>
<reference evidence="1" key="2">
    <citation type="submission" date="2025-08" db="UniProtKB">
        <authorList>
            <consortium name="Ensembl"/>
        </authorList>
    </citation>
    <scope>IDENTIFICATION</scope>
</reference>
<dbReference type="Proteomes" id="UP000472276">
    <property type="component" value="Unassembled WGS sequence"/>
</dbReference>
<dbReference type="AlphaFoldDB" id="A0AAZ1WYJ0"/>
<name>A0AAZ1WYJ0_OREAU</name>
<evidence type="ECO:0000313" key="2">
    <source>
        <dbReference type="Proteomes" id="UP000472276"/>
    </source>
</evidence>
<organism evidence="1 2">
    <name type="scientific">Oreochromis aureus</name>
    <name type="common">Israeli tilapia</name>
    <name type="synonym">Chromis aureus</name>
    <dbReference type="NCBI Taxonomy" id="47969"/>
    <lineage>
        <taxon>Eukaryota</taxon>
        <taxon>Metazoa</taxon>
        <taxon>Chordata</taxon>
        <taxon>Craniata</taxon>
        <taxon>Vertebrata</taxon>
        <taxon>Euteleostomi</taxon>
        <taxon>Actinopterygii</taxon>
        <taxon>Neopterygii</taxon>
        <taxon>Teleostei</taxon>
        <taxon>Neoteleostei</taxon>
        <taxon>Acanthomorphata</taxon>
        <taxon>Ovalentaria</taxon>
        <taxon>Cichlomorphae</taxon>
        <taxon>Cichliformes</taxon>
        <taxon>Cichlidae</taxon>
        <taxon>African cichlids</taxon>
        <taxon>Pseudocrenilabrinae</taxon>
        <taxon>Oreochromini</taxon>
        <taxon>Oreochromis</taxon>
    </lineage>
</organism>
<evidence type="ECO:0000313" key="1">
    <source>
        <dbReference type="Ensembl" id="ENSOABP00000060721.1"/>
    </source>
</evidence>
<protein>
    <recommendedName>
        <fullName evidence="3">Immunoglobulin C1-set domain-containing protein</fullName>
    </recommendedName>
</protein>
<reference evidence="2" key="1">
    <citation type="submission" date="2020-03" db="EMBL/GenBank/DDBJ databases">
        <title>Evolution of repeat sequences and sex chromosomes of tilapia species revealed by chromosome-level genomes.</title>
        <authorList>
            <person name="Xu L."/>
            <person name="Tao W."/>
            <person name="Wang D."/>
            <person name="Zhou Q."/>
        </authorList>
    </citation>
    <scope>NUCLEOTIDE SEQUENCE [LARGE SCALE GENOMIC DNA]</scope>
    <source>
        <strain evidence="2">Israel</strain>
    </source>
</reference>
<sequence>ALKCLWERLISIFKINGHSLDTPIKEYRRPLGQREVLVSSWLQEGPLIKDARYNCVAEASTGNDVSEVDLRLSIGGIRWKILTIVLHAQWKWEFSGLAVSIGRDG</sequence>
<dbReference type="Ensembl" id="ENSOABT00000066329.1">
    <property type="protein sequence ID" value="ENSOABP00000060721.1"/>
    <property type="gene ID" value="ENSOABG00000026389.1"/>
</dbReference>